<evidence type="ECO:0000259" key="9">
    <source>
        <dbReference type="PROSITE" id="PS50850"/>
    </source>
</evidence>
<evidence type="ECO:0000256" key="5">
    <source>
        <dbReference type="ARBA" id="ARBA00022692"/>
    </source>
</evidence>
<keyword evidence="3" id="KW-0813">Transport</keyword>
<dbReference type="InterPro" id="IPR001958">
    <property type="entry name" value="Tet-R_TetA/multi-R_MdtG-like"/>
</dbReference>
<dbReference type="GO" id="GO:0005886">
    <property type="term" value="C:plasma membrane"/>
    <property type="evidence" value="ECO:0007669"/>
    <property type="project" value="UniProtKB-SubCell"/>
</dbReference>
<dbReference type="InterPro" id="IPR005829">
    <property type="entry name" value="Sugar_transporter_CS"/>
</dbReference>
<dbReference type="PRINTS" id="PR01035">
    <property type="entry name" value="TCRTETA"/>
</dbReference>
<dbReference type="InterPro" id="IPR011701">
    <property type="entry name" value="MFS"/>
</dbReference>
<organism evidence="10 11">
    <name type="scientific">Bacillus methanolicus (strain MGA3 / ATCC 53907)</name>
    <dbReference type="NCBI Taxonomy" id="796606"/>
    <lineage>
        <taxon>Bacteria</taxon>
        <taxon>Bacillati</taxon>
        <taxon>Bacillota</taxon>
        <taxon>Bacilli</taxon>
        <taxon>Bacillales</taxon>
        <taxon>Bacillaceae</taxon>
        <taxon>Bacillus</taxon>
    </lineage>
</organism>
<keyword evidence="11" id="KW-1185">Reference proteome</keyword>
<dbReference type="Pfam" id="PF07690">
    <property type="entry name" value="MFS_1"/>
    <property type="match status" value="1"/>
</dbReference>
<feature type="transmembrane region" description="Helical" evidence="8">
    <location>
        <begin position="247"/>
        <end position="269"/>
    </location>
</feature>
<feature type="transmembrane region" description="Helical" evidence="8">
    <location>
        <begin position="182"/>
        <end position="201"/>
    </location>
</feature>
<proteinExistence type="inferred from homology"/>
<feature type="transmembrane region" description="Helical" evidence="8">
    <location>
        <begin position="310"/>
        <end position="328"/>
    </location>
</feature>
<dbReference type="PANTHER" id="PTHR43414">
    <property type="entry name" value="MULTIDRUG RESISTANCE PROTEIN MDTG"/>
    <property type="match status" value="1"/>
</dbReference>
<dbReference type="CDD" id="cd17329">
    <property type="entry name" value="MFS_MdtH_MDR_like"/>
    <property type="match status" value="1"/>
</dbReference>
<evidence type="ECO:0000256" key="8">
    <source>
        <dbReference type="SAM" id="Phobius"/>
    </source>
</evidence>
<dbReference type="STRING" id="796606.BMMGA3_09350"/>
<reference evidence="10 11" key="1">
    <citation type="journal article" date="2015" name="BMC Genomics">
        <title>Transcriptome analysis of thermophilic methylotrophic Bacillus methanolicus MGA3 using RNA-sequencing provides detailed insights into its previously uncharted transcriptional landscape.</title>
        <authorList>
            <person name="Irla M."/>
            <person name="Neshat A."/>
            <person name="Brautaset T."/>
            <person name="Ruckert C."/>
            <person name="Kalinowski J."/>
            <person name="Wendisch V.F."/>
        </authorList>
    </citation>
    <scope>NUCLEOTIDE SEQUENCE [LARGE SCALE GENOMIC DNA]</scope>
    <source>
        <strain evidence="11">MGA3 / ATCC 53907</strain>
    </source>
</reference>
<dbReference type="InterPro" id="IPR020846">
    <property type="entry name" value="MFS_dom"/>
</dbReference>
<evidence type="ECO:0000256" key="4">
    <source>
        <dbReference type="ARBA" id="ARBA00022475"/>
    </source>
</evidence>
<evidence type="ECO:0000313" key="10">
    <source>
        <dbReference type="EMBL" id="AIE60270.1"/>
    </source>
</evidence>
<feature type="domain" description="Major facilitator superfamily (MFS) profile" evidence="9">
    <location>
        <begin position="1"/>
        <end position="366"/>
    </location>
</feature>
<feature type="transmembrane region" description="Helical" evidence="8">
    <location>
        <begin position="340"/>
        <end position="361"/>
    </location>
</feature>
<evidence type="ECO:0000256" key="3">
    <source>
        <dbReference type="ARBA" id="ARBA00022448"/>
    </source>
</evidence>
<feature type="transmembrane region" description="Helical" evidence="8">
    <location>
        <begin position="221"/>
        <end position="240"/>
    </location>
</feature>
<feature type="transmembrane region" description="Helical" evidence="8">
    <location>
        <begin position="132"/>
        <end position="151"/>
    </location>
</feature>
<dbReference type="HOGENOM" id="CLU_001265_60_0_9"/>
<comment type="similarity">
    <text evidence="2">Belongs to the major facilitator superfamily. TCR/Tet family.</text>
</comment>
<keyword evidence="4" id="KW-1003">Cell membrane</keyword>
<keyword evidence="5 8" id="KW-0812">Transmembrane</keyword>
<dbReference type="SUPFAM" id="SSF103473">
    <property type="entry name" value="MFS general substrate transporter"/>
    <property type="match status" value="1"/>
</dbReference>
<dbReference type="GO" id="GO:0022857">
    <property type="term" value="F:transmembrane transporter activity"/>
    <property type="evidence" value="ECO:0007669"/>
    <property type="project" value="InterPro"/>
</dbReference>
<evidence type="ECO:0000256" key="2">
    <source>
        <dbReference type="ARBA" id="ARBA00007520"/>
    </source>
</evidence>
<sequence length="379" mass="41273">MAIYLTATKGVSPALTGMMIAVSALIGVICGFIGGNLSDQYGRKRIMMASIFVWIFVFVGFAFADHVAWFFLLNALNGVCRSFFEPTSRALLSDMTKQENKLLVFNLRYAAINVGVAIGPLVGLQLGSAKSTMPFLIAAAVNLVYMISLLIQFRKYEIGEIPAVQKERVSMKQSAQVLRKDNVFLLALIGIILGNAGYSQFSSTLSQYFANAPVFQDGIELFSHVLVLNAITVLVVQYPVTRVGKRYSPLVSIMFGTLIVSLGLIGFGMLKSVPLLFACAFLFTIGEVLMFSMTDLFVDQIAVPHLKGTYFGAMGFSGLGGVVGPWLGGMLLNTYGYDNGTIVFSYLALLCALGFPLLFIVKVMVQKRNSQCNNLKMHA</sequence>
<dbReference type="EMBL" id="CP007739">
    <property type="protein sequence ID" value="AIE60270.1"/>
    <property type="molecule type" value="Genomic_DNA"/>
</dbReference>
<dbReference type="PROSITE" id="PS00216">
    <property type="entry name" value="SUGAR_TRANSPORT_1"/>
    <property type="match status" value="1"/>
</dbReference>
<dbReference type="InterPro" id="IPR036259">
    <property type="entry name" value="MFS_trans_sf"/>
</dbReference>
<dbReference type="Proteomes" id="UP000027602">
    <property type="component" value="Chromosome"/>
</dbReference>
<dbReference type="eggNOG" id="COG2814">
    <property type="taxonomic scope" value="Bacteria"/>
</dbReference>
<evidence type="ECO:0000256" key="1">
    <source>
        <dbReference type="ARBA" id="ARBA00004651"/>
    </source>
</evidence>
<evidence type="ECO:0000256" key="7">
    <source>
        <dbReference type="ARBA" id="ARBA00023136"/>
    </source>
</evidence>
<feature type="transmembrane region" description="Helical" evidence="8">
    <location>
        <begin position="46"/>
        <end position="62"/>
    </location>
</feature>
<feature type="transmembrane region" description="Helical" evidence="8">
    <location>
        <begin position="14"/>
        <end position="34"/>
    </location>
</feature>
<dbReference type="Gene3D" id="1.20.1250.20">
    <property type="entry name" value="MFS general substrate transporter like domains"/>
    <property type="match status" value="1"/>
</dbReference>
<dbReference type="AlphaFoldDB" id="A0A068LRR7"/>
<name>A0A068LRR7_BACMM</name>
<keyword evidence="7 8" id="KW-0472">Membrane</keyword>
<protein>
    <submittedName>
        <fullName evidence="10">Putative MFS-type transporter YqjV</fullName>
    </submittedName>
</protein>
<dbReference type="PROSITE" id="PS50850">
    <property type="entry name" value="MFS"/>
    <property type="match status" value="1"/>
</dbReference>
<comment type="subcellular location">
    <subcellularLocation>
        <location evidence="1">Cell membrane</location>
        <topology evidence="1">Multi-pass membrane protein</topology>
    </subcellularLocation>
</comment>
<keyword evidence="6 8" id="KW-1133">Transmembrane helix</keyword>
<evidence type="ECO:0000256" key="6">
    <source>
        <dbReference type="ARBA" id="ARBA00022989"/>
    </source>
</evidence>
<feature type="transmembrane region" description="Helical" evidence="8">
    <location>
        <begin position="275"/>
        <end position="298"/>
    </location>
</feature>
<gene>
    <name evidence="10" type="primary">yqjV</name>
    <name evidence="10" type="ORF">BMMGA3_09350</name>
</gene>
<dbReference type="PANTHER" id="PTHR43414:SF1">
    <property type="entry name" value="PEPTIDE PERMEASE"/>
    <property type="match status" value="1"/>
</dbReference>
<evidence type="ECO:0000313" key="11">
    <source>
        <dbReference type="Proteomes" id="UP000027602"/>
    </source>
</evidence>
<accession>A0A068LRR7</accession>
<dbReference type="KEGG" id="bmet:BMMGA3_09350"/>
<feature type="transmembrane region" description="Helical" evidence="8">
    <location>
        <begin position="105"/>
        <end position="126"/>
    </location>
</feature>